<dbReference type="EMBL" id="BEXD01000302">
    <property type="protein sequence ID" value="GBB86255.1"/>
    <property type="molecule type" value="Genomic_DNA"/>
</dbReference>
<name>A0A2Z6Q9N5_9GLOM</name>
<sequence>MNLEKNLKYENLEKNLIFQYASKCKKSAQQNISKEEDNWEDISNVENFSETESEEEHNEVIIKLQNDENLSPCVIINTLDSKIQQYNSKTKLR</sequence>
<dbReference type="Proteomes" id="UP000247702">
    <property type="component" value="Unassembled WGS sequence"/>
</dbReference>
<accession>A0A2Z6Q9N5</accession>
<organism evidence="1 2">
    <name type="scientific">Rhizophagus clarus</name>
    <dbReference type="NCBI Taxonomy" id="94130"/>
    <lineage>
        <taxon>Eukaryota</taxon>
        <taxon>Fungi</taxon>
        <taxon>Fungi incertae sedis</taxon>
        <taxon>Mucoromycota</taxon>
        <taxon>Glomeromycotina</taxon>
        <taxon>Glomeromycetes</taxon>
        <taxon>Glomerales</taxon>
        <taxon>Glomeraceae</taxon>
        <taxon>Rhizophagus</taxon>
    </lineage>
</organism>
<proteinExistence type="predicted"/>
<evidence type="ECO:0000313" key="1">
    <source>
        <dbReference type="EMBL" id="GBB86255.1"/>
    </source>
</evidence>
<reference evidence="1 2" key="1">
    <citation type="submission" date="2017-11" db="EMBL/GenBank/DDBJ databases">
        <title>The genome of Rhizophagus clarus HR1 reveals common genetic basis of auxotrophy among arbuscular mycorrhizal fungi.</title>
        <authorList>
            <person name="Kobayashi Y."/>
        </authorList>
    </citation>
    <scope>NUCLEOTIDE SEQUENCE [LARGE SCALE GENOMIC DNA]</scope>
    <source>
        <strain evidence="1 2">HR1</strain>
    </source>
</reference>
<protein>
    <submittedName>
        <fullName evidence="1">Uncharacterized protein</fullName>
    </submittedName>
</protein>
<gene>
    <name evidence="1" type="ORF">RclHR1_01270001</name>
</gene>
<evidence type="ECO:0000313" key="2">
    <source>
        <dbReference type="Proteomes" id="UP000247702"/>
    </source>
</evidence>
<comment type="caution">
    <text evidence="1">The sequence shown here is derived from an EMBL/GenBank/DDBJ whole genome shotgun (WGS) entry which is preliminary data.</text>
</comment>
<dbReference type="AlphaFoldDB" id="A0A2Z6Q9N5"/>
<keyword evidence="2" id="KW-1185">Reference proteome</keyword>